<feature type="domain" description="TRUD" evidence="6">
    <location>
        <begin position="277"/>
        <end position="453"/>
    </location>
</feature>
<dbReference type="InterPro" id="IPR001656">
    <property type="entry name" value="PsdUridine_synth_TruD"/>
</dbReference>
<evidence type="ECO:0000313" key="8">
    <source>
        <dbReference type="Proteomes" id="UP001175271"/>
    </source>
</evidence>
<dbReference type="InterPro" id="IPR020103">
    <property type="entry name" value="PsdUridine_synth_cat_dom_sf"/>
</dbReference>
<reference evidence="7" key="1">
    <citation type="submission" date="2023-06" db="EMBL/GenBank/DDBJ databases">
        <title>Genomic analysis of the entomopathogenic nematode Steinernema hermaphroditum.</title>
        <authorList>
            <person name="Schwarz E.M."/>
            <person name="Heppert J.K."/>
            <person name="Baniya A."/>
            <person name="Schwartz H.T."/>
            <person name="Tan C.-H."/>
            <person name="Antoshechkin I."/>
            <person name="Sternberg P.W."/>
            <person name="Goodrich-Blair H."/>
            <person name="Dillman A.R."/>
        </authorList>
    </citation>
    <scope>NUCLEOTIDE SEQUENCE</scope>
    <source>
        <strain evidence="7">PS9179</strain>
        <tissue evidence="7">Whole animal</tissue>
    </source>
</reference>
<sequence length="752" mass="85168">METSFHITNYVNNGWSPLQCVIKKLYSDFTVQEITEAGEVVPLRSVEEAEKSFKEFTQKATKSSDVAVPKEVPAPPVITDEICVLFDSLMTKSIENVVVDCAGLDKAERKGVHEYIRNNYGGNLDSSTSGDNIVVTSSKNIPRNRKRAMWPDSLPDYVHFTMAKEFKDSHFALETLSKYLHINSNRFATAGTKDRRAITTQRVSVYRTEPDKLHKLNKNLRGIRLYDYSYESEPLKLGNLQGNRFTIVLRDLVMPEGTCEDLKAHITERIEQWKESGFINYFGTQRFGTCGVSTAEVGKLILKSDYEGAVNLLLSGMNNTGEGSGGRTIENSVKQHLEKNAKDFKGAIMRIPRSTRSMYAHAYQSAVFNKVVSRRVDKHGTSALPGDVTLNATSPTSFNVRMPLPSHDVIYPENEVSEWYHKTLEEDGVTRQDFAAVAKEFAIGSVFRHAFVKPQNVEYSFKEGYEPHEHLMPDLEHYPECCPIDKSRRPGDDGNTAATKPSLALVITFSLPPGSYATVALRELIRSDLGKEAMNVLKMSLELLQKSLDLVNEGDGIDTGKKKIKKKLNARKRMIEEGKRLLKQVDLDKEFDVDTCEVVRKKKKRGIQRQAIEHSDRLAREGFSYVEQVREQRPPDLMKRNMRYMKFVEQRRVEDDVMARIAGHHLKGADQRKKFVKEILDAKDGKRKKTAKSKSVFTDADFANAASSTIHSLNRQSNKVKLDKKTGKPIVKPTELAKPDFDYDEDEDAEFL</sequence>
<comment type="catalytic activity">
    <reaction evidence="4">
        <text>a uridine in tRNA = a pseudouridine in tRNA</text>
        <dbReference type="Rhea" id="RHEA:54572"/>
        <dbReference type="Rhea" id="RHEA-COMP:13339"/>
        <dbReference type="Rhea" id="RHEA-COMP:13934"/>
        <dbReference type="ChEBI" id="CHEBI:65314"/>
        <dbReference type="ChEBI" id="CHEBI:65315"/>
    </reaction>
</comment>
<evidence type="ECO:0000256" key="4">
    <source>
        <dbReference type="ARBA" id="ARBA00036943"/>
    </source>
</evidence>
<gene>
    <name evidence="7" type="ORF">QR680_011339</name>
</gene>
<evidence type="ECO:0000259" key="6">
    <source>
        <dbReference type="PROSITE" id="PS50984"/>
    </source>
</evidence>
<dbReference type="CDD" id="cd02576">
    <property type="entry name" value="PseudoU_synth_ScPUS7"/>
    <property type="match status" value="1"/>
</dbReference>
<dbReference type="SUPFAM" id="SSF55120">
    <property type="entry name" value="Pseudouridine synthase"/>
    <property type="match status" value="1"/>
</dbReference>
<dbReference type="PANTHER" id="PTHR13326:SF31">
    <property type="entry name" value="PSEUDOURIDYLATE SYNTHASE 7 HOMOLOG"/>
    <property type="match status" value="1"/>
</dbReference>
<keyword evidence="3" id="KW-0413">Isomerase</keyword>
<dbReference type="PROSITE" id="PS50984">
    <property type="entry name" value="TRUD"/>
    <property type="match status" value="1"/>
</dbReference>
<dbReference type="GO" id="GO:0001522">
    <property type="term" value="P:pseudouridine synthesis"/>
    <property type="evidence" value="ECO:0007669"/>
    <property type="project" value="InterPro"/>
</dbReference>
<comment type="similarity">
    <text evidence="1">Belongs to the pseudouridine synthase TruD family.</text>
</comment>
<keyword evidence="2" id="KW-0819">tRNA processing</keyword>
<dbReference type="EMBL" id="JAUCMV010000001">
    <property type="protein sequence ID" value="KAK0429355.1"/>
    <property type="molecule type" value="Genomic_DNA"/>
</dbReference>
<dbReference type="HAMAP" id="MF_01082">
    <property type="entry name" value="TruD"/>
    <property type="match status" value="1"/>
</dbReference>
<comment type="caution">
    <text evidence="7">The sequence shown here is derived from an EMBL/GenBank/DDBJ whole genome shotgun (WGS) entry which is preliminary data.</text>
</comment>
<organism evidence="7 8">
    <name type="scientific">Steinernema hermaphroditum</name>
    <dbReference type="NCBI Taxonomy" id="289476"/>
    <lineage>
        <taxon>Eukaryota</taxon>
        <taxon>Metazoa</taxon>
        <taxon>Ecdysozoa</taxon>
        <taxon>Nematoda</taxon>
        <taxon>Chromadorea</taxon>
        <taxon>Rhabditida</taxon>
        <taxon>Tylenchina</taxon>
        <taxon>Panagrolaimomorpha</taxon>
        <taxon>Strongyloidoidea</taxon>
        <taxon>Steinernematidae</taxon>
        <taxon>Steinernema</taxon>
    </lineage>
</organism>
<protein>
    <recommendedName>
        <fullName evidence="6">TRUD domain-containing protein</fullName>
    </recommendedName>
</protein>
<evidence type="ECO:0000313" key="7">
    <source>
        <dbReference type="EMBL" id="KAK0429355.1"/>
    </source>
</evidence>
<dbReference type="GO" id="GO:0009982">
    <property type="term" value="F:pseudouridine synthase activity"/>
    <property type="evidence" value="ECO:0007669"/>
    <property type="project" value="InterPro"/>
</dbReference>
<evidence type="ECO:0000256" key="2">
    <source>
        <dbReference type="ARBA" id="ARBA00022694"/>
    </source>
</evidence>
<dbReference type="PROSITE" id="PS01268">
    <property type="entry name" value="UPF0024"/>
    <property type="match status" value="1"/>
</dbReference>
<dbReference type="Proteomes" id="UP001175271">
    <property type="component" value="Unassembled WGS sequence"/>
</dbReference>
<name>A0AA39IRY0_9BILA</name>
<dbReference type="AlphaFoldDB" id="A0AA39IRY0"/>
<evidence type="ECO:0000256" key="5">
    <source>
        <dbReference type="SAM" id="MobiDB-lite"/>
    </source>
</evidence>
<evidence type="ECO:0000256" key="3">
    <source>
        <dbReference type="ARBA" id="ARBA00023235"/>
    </source>
</evidence>
<dbReference type="Pfam" id="PF01142">
    <property type="entry name" value="TruD"/>
    <property type="match status" value="3"/>
</dbReference>
<evidence type="ECO:0000256" key="1">
    <source>
        <dbReference type="ARBA" id="ARBA00007953"/>
    </source>
</evidence>
<dbReference type="InterPro" id="IPR011760">
    <property type="entry name" value="PsdUridine_synth_TruD_insert"/>
</dbReference>
<dbReference type="GO" id="GO:0005634">
    <property type="term" value="C:nucleus"/>
    <property type="evidence" value="ECO:0007669"/>
    <property type="project" value="TreeGrafter"/>
</dbReference>
<keyword evidence="8" id="KW-1185">Reference proteome</keyword>
<dbReference type="GO" id="GO:0008033">
    <property type="term" value="P:tRNA processing"/>
    <property type="evidence" value="ECO:0007669"/>
    <property type="project" value="UniProtKB-KW"/>
</dbReference>
<feature type="compositionally biased region" description="Acidic residues" evidence="5">
    <location>
        <begin position="742"/>
        <end position="752"/>
    </location>
</feature>
<dbReference type="GO" id="GO:0003723">
    <property type="term" value="F:RNA binding"/>
    <property type="evidence" value="ECO:0007669"/>
    <property type="project" value="InterPro"/>
</dbReference>
<dbReference type="Gene3D" id="3.30.2350.20">
    <property type="entry name" value="TruD, catalytic domain"/>
    <property type="match status" value="2"/>
</dbReference>
<dbReference type="InterPro" id="IPR020119">
    <property type="entry name" value="PsdUridine_synth_TruD_CS"/>
</dbReference>
<feature type="region of interest" description="Disordered" evidence="5">
    <location>
        <begin position="713"/>
        <end position="752"/>
    </location>
</feature>
<dbReference type="PANTHER" id="PTHR13326">
    <property type="entry name" value="TRNA PSEUDOURIDINE SYNTHASE D"/>
    <property type="match status" value="1"/>
</dbReference>
<accession>A0AA39IRY0</accession>
<proteinExistence type="inferred from homology"/>
<dbReference type="InterPro" id="IPR042214">
    <property type="entry name" value="TruD_catalytic"/>
</dbReference>